<evidence type="ECO:0000256" key="2">
    <source>
        <dbReference type="SAM" id="Phobius"/>
    </source>
</evidence>
<keyword evidence="2" id="KW-1133">Transmembrane helix</keyword>
<keyword evidence="2" id="KW-0472">Membrane</keyword>
<feature type="region of interest" description="Disordered" evidence="1">
    <location>
        <begin position="380"/>
        <end position="436"/>
    </location>
</feature>
<dbReference type="RefSeq" id="WP_344266441.1">
    <property type="nucleotide sequence ID" value="NZ_BAAAMJ010000080.1"/>
</dbReference>
<feature type="region of interest" description="Disordered" evidence="1">
    <location>
        <begin position="292"/>
        <end position="335"/>
    </location>
</feature>
<sequence length="514" mass="50884">MSGERGDEGGTGRRGRPRWAVTAAAAAAVTVIAVGLYGAAESTAPDSGDPADGAPARLVLDGYGPEADAVAGAAEPGRADGYGGAATLRAEGPLPEGPGRAPVYRFEGTVGEAEAAALARTFGIEGPVREAAGAWTVQDPGDGALSLTVQQEAPGYWSFSRAGPALPGDLGPDAPVDSGPAPSPDGEAPPTEEQAMRVAAPVLAAAGQGGADLTVHVDASATSGGLRTVTARPEVGGLAVHGWETTVTVGPDGSAAGGTGALAAPVEGDVYRVLGAEETLRLLNAHTAAREVPAGPLCPPDLAEPVPYGTKEPAPEMPPVDGGPGGGTDGVPCGPEPVRADPVPVTGAQFGLAPHYSEGEPVLVPAWLFTAHPEGAAPYTVGHPAVDPLQLSSGTGAGATPDSGTDVGEPGGGSDVEPGDPGEEPASGMSVEPHGPGARALTVHFWGGVCAETAVTAEETSDAVTLRLVTLPGEGGEEEACILVAERQTATVRLDGPVGDRDLLDERGRPVPAR</sequence>
<reference evidence="3 4" key="1">
    <citation type="journal article" date="2019" name="Int. J. Syst. Evol. Microbiol.">
        <title>The Global Catalogue of Microorganisms (GCM) 10K type strain sequencing project: providing services to taxonomists for standard genome sequencing and annotation.</title>
        <authorList>
            <consortium name="The Broad Institute Genomics Platform"/>
            <consortium name="The Broad Institute Genome Sequencing Center for Infectious Disease"/>
            <person name="Wu L."/>
            <person name="Ma J."/>
        </authorList>
    </citation>
    <scope>NUCLEOTIDE SEQUENCE [LARGE SCALE GENOMIC DNA]</scope>
    <source>
        <strain evidence="3 4">JCM 13581</strain>
    </source>
</reference>
<name>A0ABN2PWR8_9ACTN</name>
<evidence type="ECO:0000313" key="3">
    <source>
        <dbReference type="EMBL" id="GAA1934591.1"/>
    </source>
</evidence>
<accession>A0ABN2PWR8</accession>
<comment type="caution">
    <text evidence="3">The sequence shown here is derived from an EMBL/GenBank/DDBJ whole genome shotgun (WGS) entry which is preliminary data.</text>
</comment>
<feature type="region of interest" description="Disordered" evidence="1">
    <location>
        <begin position="158"/>
        <end position="194"/>
    </location>
</feature>
<dbReference type="EMBL" id="BAAAMJ010000080">
    <property type="protein sequence ID" value="GAA1934591.1"/>
    <property type="molecule type" value="Genomic_DNA"/>
</dbReference>
<keyword evidence="2" id="KW-0812">Transmembrane</keyword>
<organism evidence="3 4">
    <name type="scientific">Streptomyces sodiiphilus</name>
    <dbReference type="NCBI Taxonomy" id="226217"/>
    <lineage>
        <taxon>Bacteria</taxon>
        <taxon>Bacillati</taxon>
        <taxon>Actinomycetota</taxon>
        <taxon>Actinomycetes</taxon>
        <taxon>Kitasatosporales</taxon>
        <taxon>Streptomycetaceae</taxon>
        <taxon>Streptomyces</taxon>
    </lineage>
</organism>
<keyword evidence="4" id="KW-1185">Reference proteome</keyword>
<evidence type="ECO:0000256" key="1">
    <source>
        <dbReference type="SAM" id="MobiDB-lite"/>
    </source>
</evidence>
<evidence type="ECO:0000313" key="4">
    <source>
        <dbReference type="Proteomes" id="UP001501303"/>
    </source>
</evidence>
<gene>
    <name evidence="3" type="ORF">GCM10009716_47050</name>
</gene>
<proteinExistence type="predicted"/>
<dbReference type="Proteomes" id="UP001501303">
    <property type="component" value="Unassembled WGS sequence"/>
</dbReference>
<protein>
    <submittedName>
        <fullName evidence="3">Membrane protein</fullName>
    </submittedName>
</protein>
<feature type="transmembrane region" description="Helical" evidence="2">
    <location>
        <begin position="20"/>
        <end position="40"/>
    </location>
</feature>